<organism evidence="1 2">
    <name type="scientific">Mucuna pruriens</name>
    <name type="common">Velvet bean</name>
    <name type="synonym">Dolichos pruriens</name>
    <dbReference type="NCBI Taxonomy" id="157652"/>
    <lineage>
        <taxon>Eukaryota</taxon>
        <taxon>Viridiplantae</taxon>
        <taxon>Streptophyta</taxon>
        <taxon>Embryophyta</taxon>
        <taxon>Tracheophyta</taxon>
        <taxon>Spermatophyta</taxon>
        <taxon>Magnoliopsida</taxon>
        <taxon>eudicotyledons</taxon>
        <taxon>Gunneridae</taxon>
        <taxon>Pentapetalae</taxon>
        <taxon>rosids</taxon>
        <taxon>fabids</taxon>
        <taxon>Fabales</taxon>
        <taxon>Fabaceae</taxon>
        <taxon>Papilionoideae</taxon>
        <taxon>50 kb inversion clade</taxon>
        <taxon>NPAAA clade</taxon>
        <taxon>indigoferoid/millettioid clade</taxon>
        <taxon>Phaseoleae</taxon>
        <taxon>Mucuna</taxon>
    </lineage>
</organism>
<dbReference type="InterPro" id="IPR036397">
    <property type="entry name" value="RNaseH_sf"/>
</dbReference>
<feature type="non-terminal residue" evidence="1">
    <location>
        <position position="1"/>
    </location>
</feature>
<proteinExistence type="predicted"/>
<dbReference type="InterPro" id="IPR012337">
    <property type="entry name" value="RNaseH-like_sf"/>
</dbReference>
<dbReference type="EMBL" id="QJKJ01003324">
    <property type="protein sequence ID" value="RDX99004.1"/>
    <property type="molecule type" value="Genomic_DNA"/>
</dbReference>
<dbReference type="Proteomes" id="UP000257109">
    <property type="component" value="Unassembled WGS sequence"/>
</dbReference>
<dbReference type="GO" id="GO:0003676">
    <property type="term" value="F:nucleic acid binding"/>
    <property type="evidence" value="ECO:0007669"/>
    <property type="project" value="InterPro"/>
</dbReference>
<sequence length="122" mass="13305">MVAWSVQLFEFDISYESRGHIKAQALANFVTEMMAGSPEVETNGGWLLLVDGASNQTGSDVGVILEGSNKSLHFEFRASNNQAKYEALLAGMRLAKELEAKLLFAKSNSKLMTGQVNGEYQA</sequence>
<evidence type="ECO:0000313" key="2">
    <source>
        <dbReference type="Proteomes" id="UP000257109"/>
    </source>
</evidence>
<gene>
    <name evidence="1" type="ORF">CR513_18004</name>
</gene>
<dbReference type="OrthoDB" id="1730596at2759"/>
<comment type="caution">
    <text evidence="1">The sequence shown here is derived from an EMBL/GenBank/DDBJ whole genome shotgun (WGS) entry which is preliminary data.</text>
</comment>
<dbReference type="SUPFAM" id="SSF53098">
    <property type="entry name" value="Ribonuclease H-like"/>
    <property type="match status" value="1"/>
</dbReference>
<protein>
    <recommendedName>
        <fullName evidence="3">RNase H type-1 domain-containing protein</fullName>
    </recommendedName>
</protein>
<name>A0A371H887_MUCPR</name>
<dbReference type="PANTHER" id="PTHR48475">
    <property type="entry name" value="RIBONUCLEASE H"/>
    <property type="match status" value="1"/>
</dbReference>
<dbReference type="AlphaFoldDB" id="A0A371H887"/>
<dbReference type="PANTHER" id="PTHR48475:SF2">
    <property type="entry name" value="RIBONUCLEASE H"/>
    <property type="match status" value="1"/>
</dbReference>
<accession>A0A371H887</accession>
<evidence type="ECO:0000313" key="1">
    <source>
        <dbReference type="EMBL" id="RDX99004.1"/>
    </source>
</evidence>
<keyword evidence="2" id="KW-1185">Reference proteome</keyword>
<evidence type="ECO:0008006" key="3">
    <source>
        <dbReference type="Google" id="ProtNLM"/>
    </source>
</evidence>
<dbReference type="Gene3D" id="3.30.420.10">
    <property type="entry name" value="Ribonuclease H-like superfamily/Ribonuclease H"/>
    <property type="match status" value="1"/>
</dbReference>
<reference evidence="1" key="1">
    <citation type="submission" date="2018-05" db="EMBL/GenBank/DDBJ databases">
        <title>Draft genome of Mucuna pruriens seed.</title>
        <authorList>
            <person name="Nnadi N.E."/>
            <person name="Vos R."/>
            <person name="Hasami M.H."/>
            <person name="Devisetty U.K."/>
            <person name="Aguiy J.C."/>
        </authorList>
    </citation>
    <scope>NUCLEOTIDE SEQUENCE [LARGE SCALE GENOMIC DNA]</scope>
    <source>
        <strain evidence="1">JCA_2017</strain>
    </source>
</reference>